<accession>A0A5B6VMN6</accession>
<dbReference type="Proteomes" id="UP000325315">
    <property type="component" value="Unassembled WGS sequence"/>
</dbReference>
<protein>
    <submittedName>
        <fullName evidence="1">Uncharacterized protein</fullName>
    </submittedName>
</protein>
<organism evidence="1 2">
    <name type="scientific">Gossypium australe</name>
    <dbReference type="NCBI Taxonomy" id="47621"/>
    <lineage>
        <taxon>Eukaryota</taxon>
        <taxon>Viridiplantae</taxon>
        <taxon>Streptophyta</taxon>
        <taxon>Embryophyta</taxon>
        <taxon>Tracheophyta</taxon>
        <taxon>Spermatophyta</taxon>
        <taxon>Magnoliopsida</taxon>
        <taxon>eudicotyledons</taxon>
        <taxon>Gunneridae</taxon>
        <taxon>Pentapetalae</taxon>
        <taxon>rosids</taxon>
        <taxon>malvids</taxon>
        <taxon>Malvales</taxon>
        <taxon>Malvaceae</taxon>
        <taxon>Malvoideae</taxon>
        <taxon>Gossypium</taxon>
    </lineage>
</organism>
<evidence type="ECO:0000313" key="1">
    <source>
        <dbReference type="EMBL" id="KAA3470335.1"/>
    </source>
</evidence>
<sequence>MKWHRKMIKSEQIDIDSSCSTLGDLKNILISLQLVNKSLVHPKGVVKDVLVKSLTLRMTEKPPFCWVGRFWPLQN</sequence>
<gene>
    <name evidence="1" type="ORF">EPI10_016049</name>
</gene>
<evidence type="ECO:0000313" key="2">
    <source>
        <dbReference type="Proteomes" id="UP000325315"/>
    </source>
</evidence>
<name>A0A5B6VMN6_9ROSI</name>
<keyword evidence="2" id="KW-1185">Reference proteome</keyword>
<proteinExistence type="predicted"/>
<dbReference type="AlphaFoldDB" id="A0A5B6VMN6"/>
<dbReference type="EMBL" id="SMMG02000006">
    <property type="protein sequence ID" value="KAA3470335.1"/>
    <property type="molecule type" value="Genomic_DNA"/>
</dbReference>
<reference evidence="2" key="1">
    <citation type="journal article" date="2019" name="Plant Biotechnol. J.">
        <title>Genome sequencing of the Australian wild diploid species Gossypium australe highlights disease resistance and delayed gland morphogenesis.</title>
        <authorList>
            <person name="Cai Y."/>
            <person name="Cai X."/>
            <person name="Wang Q."/>
            <person name="Wang P."/>
            <person name="Zhang Y."/>
            <person name="Cai C."/>
            <person name="Xu Y."/>
            <person name="Wang K."/>
            <person name="Zhou Z."/>
            <person name="Wang C."/>
            <person name="Geng S."/>
            <person name="Li B."/>
            <person name="Dong Q."/>
            <person name="Hou Y."/>
            <person name="Wang H."/>
            <person name="Ai P."/>
            <person name="Liu Z."/>
            <person name="Yi F."/>
            <person name="Sun M."/>
            <person name="An G."/>
            <person name="Cheng J."/>
            <person name="Zhang Y."/>
            <person name="Shi Q."/>
            <person name="Xie Y."/>
            <person name="Shi X."/>
            <person name="Chang Y."/>
            <person name="Huang F."/>
            <person name="Chen Y."/>
            <person name="Hong S."/>
            <person name="Mi L."/>
            <person name="Sun Q."/>
            <person name="Zhang L."/>
            <person name="Zhou B."/>
            <person name="Peng R."/>
            <person name="Zhang X."/>
            <person name="Liu F."/>
        </authorList>
    </citation>
    <scope>NUCLEOTIDE SEQUENCE [LARGE SCALE GENOMIC DNA]</scope>
    <source>
        <strain evidence="2">cv. PA1801</strain>
    </source>
</reference>
<comment type="caution">
    <text evidence="1">The sequence shown here is derived from an EMBL/GenBank/DDBJ whole genome shotgun (WGS) entry which is preliminary data.</text>
</comment>